<evidence type="ECO:0000256" key="10">
    <source>
        <dbReference type="ARBA" id="ARBA00023136"/>
    </source>
</evidence>
<evidence type="ECO:0000256" key="9">
    <source>
        <dbReference type="ARBA" id="ARBA00022989"/>
    </source>
</evidence>
<dbReference type="GO" id="GO:0007168">
    <property type="term" value="P:receptor guanylyl cyclase signaling pathway"/>
    <property type="evidence" value="ECO:0007669"/>
    <property type="project" value="TreeGrafter"/>
</dbReference>
<keyword evidence="9" id="KW-1133">Transmembrane helix</keyword>
<dbReference type="InterPro" id="IPR011645">
    <property type="entry name" value="HNOB_dom_associated"/>
</dbReference>
<evidence type="ECO:0000256" key="5">
    <source>
        <dbReference type="ARBA" id="ARBA00022475"/>
    </source>
</evidence>
<evidence type="ECO:0000313" key="21">
    <source>
        <dbReference type="Proteomes" id="UP000024635"/>
    </source>
</evidence>
<dbReference type="Pfam" id="PF07714">
    <property type="entry name" value="PK_Tyr_Ser-Thr"/>
    <property type="match status" value="1"/>
</dbReference>
<dbReference type="PROSITE" id="PS50125">
    <property type="entry name" value="GUANYLATE_CYCLASE_2"/>
    <property type="match status" value="1"/>
</dbReference>
<gene>
    <name evidence="20" type="primary">Acey_s0004.g1741</name>
    <name evidence="20" type="ORF">Y032_0004g1741</name>
</gene>
<keyword evidence="10" id="KW-0472">Membrane</keyword>
<dbReference type="InterPro" id="IPR029787">
    <property type="entry name" value="Nucleotide_cyclase"/>
</dbReference>
<keyword evidence="21" id="KW-1185">Reference proteome</keyword>
<reference evidence="21" key="1">
    <citation type="journal article" date="2015" name="Nat. Genet.">
        <title>The genome and transcriptome of the zoonotic hookworm Ancylostoma ceylanicum identify infection-specific gene families.</title>
        <authorList>
            <person name="Schwarz E.M."/>
            <person name="Hu Y."/>
            <person name="Antoshechkin I."/>
            <person name="Miller M.M."/>
            <person name="Sternberg P.W."/>
            <person name="Aroian R.V."/>
        </authorList>
    </citation>
    <scope>NUCLEOTIDE SEQUENCE</scope>
    <source>
        <strain evidence="21">HY135</strain>
    </source>
</reference>
<dbReference type="InterPro" id="IPR001054">
    <property type="entry name" value="A/G_cyclase"/>
</dbReference>
<protein>
    <recommendedName>
        <fullName evidence="4 16">Guanylate cyclase</fullName>
        <ecNumber evidence="4 16">4.6.1.2</ecNumber>
    </recommendedName>
</protein>
<proteinExistence type="inferred from homology"/>
<dbReference type="InterPro" id="IPR001245">
    <property type="entry name" value="Ser-Thr/Tyr_kinase_cat_dom"/>
</dbReference>
<dbReference type="GO" id="GO:0035556">
    <property type="term" value="P:intracellular signal transduction"/>
    <property type="evidence" value="ECO:0007669"/>
    <property type="project" value="InterPro"/>
</dbReference>
<feature type="signal peptide" evidence="17">
    <location>
        <begin position="1"/>
        <end position="15"/>
    </location>
</feature>
<keyword evidence="7 17" id="KW-0732">Signal</keyword>
<evidence type="ECO:0000256" key="11">
    <source>
        <dbReference type="ARBA" id="ARBA00023170"/>
    </source>
</evidence>
<evidence type="ECO:0000256" key="6">
    <source>
        <dbReference type="ARBA" id="ARBA00022692"/>
    </source>
</evidence>
<evidence type="ECO:0000256" key="14">
    <source>
        <dbReference type="ARBA" id="ARBA00023293"/>
    </source>
</evidence>
<dbReference type="Pfam" id="PF07701">
    <property type="entry name" value="HNOBA"/>
    <property type="match status" value="1"/>
</dbReference>
<dbReference type="Gene3D" id="1.10.510.10">
    <property type="entry name" value="Transferase(Phosphotransferase) domain 1"/>
    <property type="match status" value="1"/>
</dbReference>
<evidence type="ECO:0000256" key="15">
    <source>
        <dbReference type="RuleBase" id="RU000405"/>
    </source>
</evidence>
<dbReference type="OrthoDB" id="60033at2759"/>
<comment type="catalytic activity">
    <reaction evidence="1 16">
        <text>GTP = 3',5'-cyclic GMP + diphosphate</text>
        <dbReference type="Rhea" id="RHEA:13665"/>
        <dbReference type="ChEBI" id="CHEBI:33019"/>
        <dbReference type="ChEBI" id="CHEBI:37565"/>
        <dbReference type="ChEBI" id="CHEBI:57746"/>
        <dbReference type="EC" id="4.6.1.2"/>
    </reaction>
</comment>
<dbReference type="InterPro" id="IPR000719">
    <property type="entry name" value="Prot_kinase_dom"/>
</dbReference>
<keyword evidence="12" id="KW-0325">Glycoprotein</keyword>
<keyword evidence="13 15" id="KW-0456">Lyase</keyword>
<dbReference type="GO" id="GO:0004016">
    <property type="term" value="F:adenylate cyclase activity"/>
    <property type="evidence" value="ECO:0007669"/>
    <property type="project" value="TreeGrafter"/>
</dbReference>
<dbReference type="EMBL" id="JARK01001340">
    <property type="protein sequence ID" value="EYC30738.1"/>
    <property type="molecule type" value="Genomic_DNA"/>
</dbReference>
<keyword evidence="5" id="KW-1003">Cell membrane</keyword>
<evidence type="ECO:0000259" key="18">
    <source>
        <dbReference type="PROSITE" id="PS50011"/>
    </source>
</evidence>
<sequence length="567" mass="64617">MLVVLIIVYSVKARAREIERLDSLWKIPFATLRKVTHKQSSFTSNLSEASSKNIELKTETEKMCFFYYGKEALMGFKHQAILKYEKFVNEEFRKMRQLEHDSVNRFFGVSMDSGLTYTLWRYCARGTLQDVIIRGSLPMDSVFIQSMLIDLASGLLFLHDSFIKVHGRLTSLVCVVDDRWQVKISYYGLTYLKELEMPSSEELLWTAPEIIRGEVDQMGTQEGDVYSFAIIASELITKKTAWDMDNRKESAEDPRHRHSMKKVKQLLSSLQNGRRKNLMDHVVNTLENYASSLESEVEERMKELVAEKKKSDLLLYRMLPREVADRLKMGQNVEPESYDSVTVFFSDVVGFTTLASKGSPMQVVTLLNDLYTLFDGTISKHDVYKVILLQIIRCREEKNRSSVWRTVAVKNFETIFMGMLVSKVETIGDGYLCVSGLPKRNGLEHIKAICDLSLELLSGLRGFRVHHLPHEQVNIRVGVHSGPVVAGVVGLTMPRYCLFGDTVNTASRMESNGKPASVHMSSDARKLLNQTYPGYNTECRGEVIIKGKGVMETYWLLGRDQVQNNSA</sequence>
<dbReference type="SMART" id="SM00044">
    <property type="entry name" value="CYCc"/>
    <property type="match status" value="1"/>
</dbReference>
<dbReference type="Gene3D" id="3.30.70.1230">
    <property type="entry name" value="Nucleotide cyclase"/>
    <property type="match status" value="1"/>
</dbReference>
<name>A0A016VVE6_9BILA</name>
<evidence type="ECO:0000256" key="7">
    <source>
        <dbReference type="ARBA" id="ARBA00022729"/>
    </source>
</evidence>
<evidence type="ECO:0000256" key="13">
    <source>
        <dbReference type="ARBA" id="ARBA00023239"/>
    </source>
</evidence>
<evidence type="ECO:0000259" key="19">
    <source>
        <dbReference type="PROSITE" id="PS50125"/>
    </source>
</evidence>
<dbReference type="GO" id="GO:0004672">
    <property type="term" value="F:protein kinase activity"/>
    <property type="evidence" value="ECO:0007669"/>
    <property type="project" value="InterPro"/>
</dbReference>
<dbReference type="Proteomes" id="UP000024635">
    <property type="component" value="Unassembled WGS sequence"/>
</dbReference>
<dbReference type="PROSITE" id="PS50011">
    <property type="entry name" value="PROTEIN_KINASE_DOM"/>
    <property type="match status" value="1"/>
</dbReference>
<evidence type="ECO:0000256" key="2">
    <source>
        <dbReference type="ARBA" id="ARBA00004236"/>
    </source>
</evidence>
<dbReference type="PANTHER" id="PTHR11920">
    <property type="entry name" value="GUANYLYL CYCLASE"/>
    <property type="match status" value="1"/>
</dbReference>
<comment type="similarity">
    <text evidence="15">Belongs to the adenylyl cyclase class-4/guanylyl cyclase family.</text>
</comment>
<organism evidence="20 21">
    <name type="scientific">Ancylostoma ceylanicum</name>
    <dbReference type="NCBI Taxonomy" id="53326"/>
    <lineage>
        <taxon>Eukaryota</taxon>
        <taxon>Metazoa</taxon>
        <taxon>Ecdysozoa</taxon>
        <taxon>Nematoda</taxon>
        <taxon>Chromadorea</taxon>
        <taxon>Rhabditida</taxon>
        <taxon>Rhabditina</taxon>
        <taxon>Rhabditomorpha</taxon>
        <taxon>Strongyloidea</taxon>
        <taxon>Ancylostomatidae</taxon>
        <taxon>Ancylostomatinae</taxon>
        <taxon>Ancylostoma</taxon>
    </lineage>
</organism>
<feature type="domain" description="Guanylate cyclase" evidence="19">
    <location>
        <begin position="342"/>
        <end position="510"/>
    </location>
</feature>
<dbReference type="STRING" id="53326.A0A016VVE6"/>
<dbReference type="PANTHER" id="PTHR11920:SF495">
    <property type="entry name" value="RECEPTOR-TYPE GUANYLATE CYCLASE GCY-7"/>
    <property type="match status" value="1"/>
</dbReference>
<evidence type="ECO:0000256" key="12">
    <source>
        <dbReference type="ARBA" id="ARBA00023180"/>
    </source>
</evidence>
<dbReference type="Pfam" id="PF00211">
    <property type="entry name" value="Guanylate_cyc"/>
    <property type="match status" value="2"/>
</dbReference>
<dbReference type="InterPro" id="IPR018297">
    <property type="entry name" value="A/G_cyclase_CS"/>
</dbReference>
<feature type="chain" id="PRO_5012204122" description="Guanylate cyclase" evidence="17">
    <location>
        <begin position="16"/>
        <end position="567"/>
    </location>
</feature>
<dbReference type="PROSITE" id="PS00452">
    <property type="entry name" value="GUANYLATE_CYCLASE_1"/>
    <property type="match status" value="1"/>
</dbReference>
<dbReference type="AlphaFoldDB" id="A0A016VVE6"/>
<evidence type="ECO:0000256" key="17">
    <source>
        <dbReference type="SAM" id="SignalP"/>
    </source>
</evidence>
<dbReference type="SUPFAM" id="SSF56112">
    <property type="entry name" value="Protein kinase-like (PK-like)"/>
    <property type="match status" value="1"/>
</dbReference>
<evidence type="ECO:0000256" key="4">
    <source>
        <dbReference type="ARBA" id="ARBA00012202"/>
    </source>
</evidence>
<dbReference type="CDD" id="cd07302">
    <property type="entry name" value="CHD"/>
    <property type="match status" value="1"/>
</dbReference>
<feature type="domain" description="Protein kinase" evidence="18">
    <location>
        <begin position="18"/>
        <end position="345"/>
    </location>
</feature>
<dbReference type="GO" id="GO:0001653">
    <property type="term" value="F:peptide receptor activity"/>
    <property type="evidence" value="ECO:0007669"/>
    <property type="project" value="TreeGrafter"/>
</dbReference>
<evidence type="ECO:0000313" key="20">
    <source>
        <dbReference type="EMBL" id="EYC30738.1"/>
    </source>
</evidence>
<dbReference type="GO" id="GO:0005886">
    <property type="term" value="C:plasma membrane"/>
    <property type="evidence" value="ECO:0007669"/>
    <property type="project" value="UniProtKB-SubCell"/>
</dbReference>
<keyword evidence="6" id="KW-0812">Transmembrane</keyword>
<comment type="subcellular location">
    <subcellularLocation>
        <location evidence="2">Cell membrane</location>
    </subcellularLocation>
    <subcellularLocation>
        <location evidence="3">Membrane</location>
        <topology evidence="3">Single-pass type I membrane protein</topology>
    </subcellularLocation>
</comment>
<dbReference type="SUPFAM" id="SSF55073">
    <property type="entry name" value="Nucleotide cyclase"/>
    <property type="match status" value="2"/>
</dbReference>
<dbReference type="EC" id="4.6.1.2" evidence="4 16"/>
<accession>A0A016VVE6</accession>
<evidence type="ECO:0000256" key="3">
    <source>
        <dbReference type="ARBA" id="ARBA00004479"/>
    </source>
</evidence>
<dbReference type="GO" id="GO:0004383">
    <property type="term" value="F:guanylate cyclase activity"/>
    <property type="evidence" value="ECO:0007669"/>
    <property type="project" value="UniProtKB-EC"/>
</dbReference>
<keyword evidence="8" id="KW-0547">Nucleotide-binding</keyword>
<keyword evidence="11" id="KW-0675">Receptor</keyword>
<dbReference type="InterPro" id="IPR050401">
    <property type="entry name" value="Cyclic_nucleotide_synthase"/>
</dbReference>
<evidence type="ECO:0000256" key="1">
    <source>
        <dbReference type="ARBA" id="ARBA00001436"/>
    </source>
</evidence>
<comment type="caution">
    <text evidence="20">The sequence shown here is derived from an EMBL/GenBank/DDBJ whole genome shotgun (WGS) entry which is preliminary data.</text>
</comment>
<evidence type="ECO:0000256" key="8">
    <source>
        <dbReference type="ARBA" id="ARBA00022741"/>
    </source>
</evidence>
<dbReference type="InterPro" id="IPR011009">
    <property type="entry name" value="Kinase-like_dom_sf"/>
</dbReference>
<evidence type="ECO:0000256" key="16">
    <source>
        <dbReference type="RuleBase" id="RU003431"/>
    </source>
</evidence>
<keyword evidence="14 16" id="KW-0141">cGMP biosynthesis</keyword>
<dbReference type="GO" id="GO:0005524">
    <property type="term" value="F:ATP binding"/>
    <property type="evidence" value="ECO:0007669"/>
    <property type="project" value="InterPro"/>
</dbReference>